<feature type="non-terminal residue" evidence="2">
    <location>
        <position position="1"/>
    </location>
</feature>
<dbReference type="EMBL" id="JBHUKY010000047">
    <property type="protein sequence ID" value="MFD2412754.1"/>
    <property type="molecule type" value="Genomic_DNA"/>
</dbReference>
<name>A0ABW5FDJ7_9BACL</name>
<proteinExistence type="predicted"/>
<evidence type="ECO:0000313" key="3">
    <source>
        <dbReference type="Proteomes" id="UP001597448"/>
    </source>
</evidence>
<comment type="caution">
    <text evidence="2">The sequence shown here is derived from an EMBL/GenBank/DDBJ whole genome shotgun (WGS) entry which is preliminary data.</text>
</comment>
<reference evidence="3" key="1">
    <citation type="journal article" date="2019" name="Int. J. Syst. Evol. Microbiol.">
        <title>The Global Catalogue of Microorganisms (GCM) 10K type strain sequencing project: providing services to taxonomists for standard genome sequencing and annotation.</title>
        <authorList>
            <consortium name="The Broad Institute Genomics Platform"/>
            <consortium name="The Broad Institute Genome Sequencing Center for Infectious Disease"/>
            <person name="Wu L."/>
            <person name="Ma J."/>
        </authorList>
    </citation>
    <scope>NUCLEOTIDE SEQUENCE [LARGE SCALE GENOMIC DNA]</scope>
    <source>
        <strain evidence="3">CCM 8725</strain>
    </source>
</reference>
<feature type="compositionally biased region" description="Low complexity" evidence="1">
    <location>
        <begin position="31"/>
        <end position="56"/>
    </location>
</feature>
<evidence type="ECO:0000256" key="1">
    <source>
        <dbReference type="SAM" id="MobiDB-lite"/>
    </source>
</evidence>
<evidence type="ECO:0000313" key="2">
    <source>
        <dbReference type="EMBL" id="MFD2412754.1"/>
    </source>
</evidence>
<keyword evidence="3" id="KW-1185">Reference proteome</keyword>
<dbReference type="Proteomes" id="UP001597448">
    <property type="component" value="Unassembled WGS sequence"/>
</dbReference>
<organism evidence="2 3">
    <name type="scientific">Paenibacillus rhizoplanae</name>
    <dbReference type="NCBI Taxonomy" id="1917181"/>
    <lineage>
        <taxon>Bacteria</taxon>
        <taxon>Bacillati</taxon>
        <taxon>Bacillota</taxon>
        <taxon>Bacilli</taxon>
        <taxon>Bacillales</taxon>
        <taxon>Paenibacillaceae</taxon>
        <taxon>Paenibacillus</taxon>
    </lineage>
</organism>
<gene>
    <name evidence="2" type="ORF">ACFSX3_22950</name>
</gene>
<feature type="region of interest" description="Disordered" evidence="1">
    <location>
        <begin position="1"/>
        <end position="82"/>
    </location>
</feature>
<accession>A0ABW5FDJ7</accession>
<protein>
    <submittedName>
        <fullName evidence="2">Uncharacterized protein</fullName>
    </submittedName>
</protein>
<feature type="compositionally biased region" description="Low complexity" evidence="1">
    <location>
        <begin position="9"/>
        <end position="20"/>
    </location>
</feature>
<sequence length="82" mass="8299">HGCGPRSYGAAGCAAPSPGAARRERARAVRSARQAPRAVGPAAARSAARARPEAAGASGGVRHPEQPARFLRAGHNQRGVNP</sequence>